<dbReference type="SUPFAM" id="SSF48498">
    <property type="entry name" value="Tetracyclin repressor-like, C-terminal domain"/>
    <property type="match status" value="1"/>
</dbReference>
<dbReference type="AlphaFoldDB" id="A0A8J3TTQ0"/>
<evidence type="ECO:0000256" key="4">
    <source>
        <dbReference type="PROSITE-ProRule" id="PRU00335"/>
    </source>
</evidence>
<dbReference type="InterPro" id="IPR023772">
    <property type="entry name" value="DNA-bd_HTH_TetR-type_CS"/>
</dbReference>
<protein>
    <submittedName>
        <fullName evidence="6">TetR family transcriptional regulator</fullName>
    </submittedName>
</protein>
<dbReference type="InterPro" id="IPR049445">
    <property type="entry name" value="TetR_SbtR-like_C"/>
</dbReference>
<name>A0A8J3TTQ0_9ACTN</name>
<comment type="caution">
    <text evidence="6">The sequence shown here is derived from an EMBL/GenBank/DDBJ whole genome shotgun (WGS) entry which is preliminary data.</text>
</comment>
<dbReference type="Pfam" id="PF21597">
    <property type="entry name" value="TetR_C_43"/>
    <property type="match status" value="1"/>
</dbReference>
<dbReference type="Gene3D" id="1.10.357.10">
    <property type="entry name" value="Tetracycline Repressor, domain 2"/>
    <property type="match status" value="1"/>
</dbReference>
<sequence length="190" mass="19550">MSMGEGRPLRADAQRNRAKILDAAEAVFAAQGLSASTEDVAKEAGVGIGTVFRHFPAKESLIEAVFLARVRALADKAAALSQAQAGPAFYGFFTYAVEQAATQSAYADVLSEAAVAGGGGGEPSVVGVELAATVETLLVRAQQAGAVRADVGPAELIALLIGASRAAERVSPDVRTRALDIVFDGLRPIR</sequence>
<keyword evidence="3" id="KW-0804">Transcription</keyword>
<dbReference type="SUPFAM" id="SSF46689">
    <property type="entry name" value="Homeodomain-like"/>
    <property type="match status" value="1"/>
</dbReference>
<dbReference type="InterPro" id="IPR001647">
    <property type="entry name" value="HTH_TetR"/>
</dbReference>
<dbReference type="PROSITE" id="PS50977">
    <property type="entry name" value="HTH_TETR_2"/>
    <property type="match status" value="1"/>
</dbReference>
<evidence type="ECO:0000256" key="1">
    <source>
        <dbReference type="ARBA" id="ARBA00023015"/>
    </source>
</evidence>
<dbReference type="InterPro" id="IPR009057">
    <property type="entry name" value="Homeodomain-like_sf"/>
</dbReference>
<dbReference type="Proteomes" id="UP000650628">
    <property type="component" value="Unassembled WGS sequence"/>
</dbReference>
<dbReference type="EMBL" id="BOOO01000036">
    <property type="protein sequence ID" value="GII32815.1"/>
    <property type="molecule type" value="Genomic_DNA"/>
</dbReference>
<evidence type="ECO:0000259" key="5">
    <source>
        <dbReference type="PROSITE" id="PS50977"/>
    </source>
</evidence>
<organism evidence="6 7">
    <name type="scientific">Planotetraspora mira</name>
    <dbReference type="NCBI Taxonomy" id="58121"/>
    <lineage>
        <taxon>Bacteria</taxon>
        <taxon>Bacillati</taxon>
        <taxon>Actinomycetota</taxon>
        <taxon>Actinomycetes</taxon>
        <taxon>Streptosporangiales</taxon>
        <taxon>Streptosporangiaceae</taxon>
        <taxon>Planotetraspora</taxon>
    </lineage>
</organism>
<accession>A0A8J3TTQ0</accession>
<keyword evidence="7" id="KW-1185">Reference proteome</keyword>
<feature type="domain" description="HTH tetR-type" evidence="5">
    <location>
        <begin position="14"/>
        <end position="73"/>
    </location>
</feature>
<proteinExistence type="predicted"/>
<dbReference type="GO" id="GO:0003700">
    <property type="term" value="F:DNA-binding transcription factor activity"/>
    <property type="evidence" value="ECO:0007669"/>
    <property type="project" value="TreeGrafter"/>
</dbReference>
<dbReference type="GO" id="GO:0000976">
    <property type="term" value="F:transcription cis-regulatory region binding"/>
    <property type="evidence" value="ECO:0007669"/>
    <property type="project" value="TreeGrafter"/>
</dbReference>
<dbReference type="Pfam" id="PF00440">
    <property type="entry name" value="TetR_N"/>
    <property type="match status" value="1"/>
</dbReference>
<dbReference type="InterPro" id="IPR036271">
    <property type="entry name" value="Tet_transcr_reg_TetR-rel_C_sf"/>
</dbReference>
<evidence type="ECO:0000256" key="3">
    <source>
        <dbReference type="ARBA" id="ARBA00023163"/>
    </source>
</evidence>
<evidence type="ECO:0000313" key="6">
    <source>
        <dbReference type="EMBL" id="GII32815.1"/>
    </source>
</evidence>
<evidence type="ECO:0000313" key="7">
    <source>
        <dbReference type="Proteomes" id="UP000650628"/>
    </source>
</evidence>
<gene>
    <name evidence="6" type="ORF">Pmi06nite_62570</name>
</gene>
<dbReference type="PANTHER" id="PTHR30055">
    <property type="entry name" value="HTH-TYPE TRANSCRIPTIONAL REGULATOR RUTR"/>
    <property type="match status" value="1"/>
</dbReference>
<keyword evidence="2 4" id="KW-0238">DNA-binding</keyword>
<dbReference type="PRINTS" id="PR00455">
    <property type="entry name" value="HTHTETR"/>
</dbReference>
<dbReference type="PROSITE" id="PS01081">
    <property type="entry name" value="HTH_TETR_1"/>
    <property type="match status" value="1"/>
</dbReference>
<dbReference type="InterPro" id="IPR050109">
    <property type="entry name" value="HTH-type_TetR-like_transc_reg"/>
</dbReference>
<evidence type="ECO:0000256" key="2">
    <source>
        <dbReference type="ARBA" id="ARBA00023125"/>
    </source>
</evidence>
<keyword evidence="1" id="KW-0805">Transcription regulation</keyword>
<dbReference type="PANTHER" id="PTHR30055:SF234">
    <property type="entry name" value="HTH-TYPE TRANSCRIPTIONAL REGULATOR BETI"/>
    <property type="match status" value="1"/>
</dbReference>
<reference evidence="6 7" key="1">
    <citation type="submission" date="2021-01" db="EMBL/GenBank/DDBJ databases">
        <title>Whole genome shotgun sequence of Planotetraspora mira NBRC 15435.</title>
        <authorList>
            <person name="Komaki H."/>
            <person name="Tamura T."/>
        </authorList>
    </citation>
    <scope>NUCLEOTIDE SEQUENCE [LARGE SCALE GENOMIC DNA]</scope>
    <source>
        <strain evidence="6 7">NBRC 15435</strain>
    </source>
</reference>
<feature type="DNA-binding region" description="H-T-H motif" evidence="4">
    <location>
        <begin position="36"/>
        <end position="55"/>
    </location>
</feature>